<dbReference type="STRING" id="310781.SAMN05216259_113173"/>
<evidence type="ECO:0000256" key="2">
    <source>
        <dbReference type="SAM" id="Phobius"/>
    </source>
</evidence>
<evidence type="ECO:0000259" key="3">
    <source>
        <dbReference type="Pfam" id="PF26056"/>
    </source>
</evidence>
<name>A0A1H0N0L9_9ACTN</name>
<keyword evidence="2" id="KW-0812">Transmembrane</keyword>
<proteinExistence type="predicted"/>
<dbReference type="EMBL" id="FNIE01000013">
    <property type="protein sequence ID" value="SDO86248.1"/>
    <property type="molecule type" value="Genomic_DNA"/>
</dbReference>
<feature type="region of interest" description="Disordered" evidence="1">
    <location>
        <begin position="1"/>
        <end position="133"/>
    </location>
</feature>
<evidence type="ECO:0000313" key="5">
    <source>
        <dbReference type="Proteomes" id="UP000199341"/>
    </source>
</evidence>
<protein>
    <recommendedName>
        <fullName evidence="3">DUF8017 domain-containing protein</fullName>
    </recommendedName>
</protein>
<feature type="region of interest" description="Disordered" evidence="1">
    <location>
        <begin position="161"/>
        <end position="213"/>
    </location>
</feature>
<dbReference type="OrthoDB" id="3614545at2"/>
<feature type="compositionally biased region" description="Low complexity" evidence="1">
    <location>
        <begin position="170"/>
        <end position="197"/>
    </location>
</feature>
<sequence>MWPGDQQSGGQQYPQGNPPQPPQYPQQPSQPGPQQPQQQPPQQPQQPGPYGQPPNPYAQPGYQQPAYPQQPQQPGGQPQSPQSPYQQPAQPYGAPASPYAQPGYPQQGAAPGYPGPQQYGVPGGPPPGKDGRRKLTIGIAVTAAIAVVAAIAVGAVYVAGGGKKDDAKGKTTPTATAPKSPTATATPSTGDTGATAPDDGDNPRGAPGSLDVKPVIPGWQVVRRGERNVAFDVPPDWTVDKEGESIGFTDKSGKPEVVMGAPAYYKHEWCDPGNGSTADRAAVGTKGGTGAKSLRQAAENEAEAWAYWGYQDNGKGTFSKAQDSKAFHNSHGITGWQAQATATHLPKSNKCSPPSGIAYTVAWEDPAQKTPTPVVWVLYADTGVPDQLAQSIVDKIKSSIRPLKQ</sequence>
<dbReference type="Pfam" id="PF26056">
    <property type="entry name" value="DUF8017"/>
    <property type="match status" value="1"/>
</dbReference>
<dbReference type="RefSeq" id="WP_093787136.1">
    <property type="nucleotide sequence ID" value="NZ_FNIE01000013.1"/>
</dbReference>
<accession>A0A1H0N0L9</accession>
<gene>
    <name evidence="4" type="ORF">SAMN05216259_113173</name>
</gene>
<evidence type="ECO:0000313" key="4">
    <source>
        <dbReference type="EMBL" id="SDO86248.1"/>
    </source>
</evidence>
<feature type="compositionally biased region" description="Low complexity" evidence="1">
    <location>
        <begin position="1"/>
        <end position="15"/>
    </location>
</feature>
<organism evidence="4 5">
    <name type="scientific">Actinacidiphila guanduensis</name>
    <dbReference type="NCBI Taxonomy" id="310781"/>
    <lineage>
        <taxon>Bacteria</taxon>
        <taxon>Bacillati</taxon>
        <taxon>Actinomycetota</taxon>
        <taxon>Actinomycetes</taxon>
        <taxon>Kitasatosporales</taxon>
        <taxon>Streptomycetaceae</taxon>
        <taxon>Actinacidiphila</taxon>
    </lineage>
</organism>
<feature type="transmembrane region" description="Helical" evidence="2">
    <location>
        <begin position="135"/>
        <end position="160"/>
    </location>
</feature>
<reference evidence="4 5" key="1">
    <citation type="submission" date="2016-10" db="EMBL/GenBank/DDBJ databases">
        <authorList>
            <person name="de Groot N.N."/>
        </authorList>
    </citation>
    <scope>NUCLEOTIDE SEQUENCE [LARGE SCALE GENOMIC DNA]</scope>
    <source>
        <strain evidence="4 5">CGMCC 4.2022</strain>
    </source>
</reference>
<keyword evidence="2" id="KW-0472">Membrane</keyword>
<keyword evidence="2" id="KW-1133">Transmembrane helix</keyword>
<feature type="compositionally biased region" description="Low complexity" evidence="1">
    <location>
        <begin position="58"/>
        <end position="120"/>
    </location>
</feature>
<feature type="compositionally biased region" description="Pro residues" evidence="1">
    <location>
        <begin position="16"/>
        <end position="57"/>
    </location>
</feature>
<feature type="domain" description="DUF8017" evidence="3">
    <location>
        <begin position="212"/>
        <end position="404"/>
    </location>
</feature>
<dbReference type="Proteomes" id="UP000199341">
    <property type="component" value="Unassembled WGS sequence"/>
</dbReference>
<keyword evidence="5" id="KW-1185">Reference proteome</keyword>
<dbReference type="InterPro" id="IPR058330">
    <property type="entry name" value="DUF8017"/>
</dbReference>
<dbReference type="AlphaFoldDB" id="A0A1H0N0L9"/>
<evidence type="ECO:0000256" key="1">
    <source>
        <dbReference type="SAM" id="MobiDB-lite"/>
    </source>
</evidence>